<proteinExistence type="inferred from homology"/>
<sequence length="1215" mass="131619">MDADEPSAASAAAASTSLNSDDAFFDALDSLPSPPPPPPPHTPSSSTLRRRPRRGRSLKQKDATPSLSDSSTITVVDEPVKPDSSEGTSSRRPPPPPDEDAAAVAADEEEEVDEVEARDAKLIPAETPAPAPGILESLAVLVIKAVVFQVGALISILTFPIRLLQWWFLFVTDPLGLARRAREWAVGVAGQATGAVAARLGGGEGVGRVAARLAWGSLWAVYVCVVLCSILVLAFLAGGLLVGKIVEEPIQVTETLNFDYTKPSPVAFVPVQRFVQPNQRMQLEVFLTLPESDYNRRLGVFQVRAEFLSANDKVISASSQPCMLKFKSAHMHFIETFLRSVSLLSGYSSESQVIRLKMRGITEASEPVMGIRIILEQRAEFSPGAGIPEIYAASLKLEAELPLLKRILWNWRWTLFVWISMGILDIKQLRAYVKVVAGGASVGQSPGVTTTRSGQMGIGNIASSDGAHGLVVSVSGNKASDTINDFKRAETLHYQRSQLQDTWRSIPNFVGIVSGLAQKSNAHITIDPSSFHPARAGPSHLLSVLDSTPHLTTTPSLPLTASGPTTQSNPTTPPDRDPRLPPHSYYTYTRPCTHPNLAATNPAQAKPTSPSTAVVEEEAVGSPRRAEQRRGERTPPPQSRNPPAARAGEVRKRGECEMGSKTKGCCGWLIVALVASLVATAAVVAIMKRKPGGGRTHKLKPLPVPGPPGAVDSKYGDALGVALQFFDVQKAGKLENNQIPWRGDSALDDGKQAGLDLSKGMYDAGDHIKFSFPMAFTATVLSWSILEYGDQMSAAKQLDPALDALRWITDFLINAHPSDNVFYIQVGDPDLDHNCWERPETMSEKRPLTQINQKSPGSDIAAEAAAAMASASMVFKSRDTTYSDSLLQHAQKLFTFADTYRGLASDSYPKLQNYYNSTGFTDELLWAASWLYHATGDQTYLSYVTVQNGQAFADWGRPTWFSWDDKLAGTQVLLSRLNFFGSKQTSNAENMGLKNYRDTAEAVICGLLPDSPSATGSRTGGGLVWISPWNSLQHATNAAFLAVVYSDYMLSSQTAAVQCSGKYYSPTDIRNFAISQANYILGDNPMKLSYLVGYGSNYPQQVHHRGASIPADAKTGCKGFQYLHSTSPNPNVAMGALVGGPFQNDTFVDSRDNALQTESSTYNSGTLVGLLSGLVTTSSVAQLILGYAYPAYDCYKTLELNNPQIDQLRFWCQYW</sequence>
<evidence type="ECO:0000256" key="3">
    <source>
        <dbReference type="ARBA" id="ARBA00007072"/>
    </source>
</evidence>
<evidence type="ECO:0000256" key="16">
    <source>
        <dbReference type="SAM" id="MobiDB-lite"/>
    </source>
</evidence>
<evidence type="ECO:0000256" key="8">
    <source>
        <dbReference type="ARBA" id="ARBA00023001"/>
    </source>
</evidence>
<dbReference type="eggNOG" id="KOG1726">
    <property type="taxonomic scope" value="Eukaryota"/>
</dbReference>
<feature type="compositionally biased region" description="Polar residues" evidence="16">
    <location>
        <begin position="63"/>
        <end position="74"/>
    </location>
</feature>
<dbReference type="EC" id="3.2.1.4" evidence="15"/>
<evidence type="ECO:0000256" key="12">
    <source>
        <dbReference type="ARBA" id="ARBA00023295"/>
    </source>
</evidence>
<reference evidence="20" key="2">
    <citation type="submission" date="2013-12" db="EMBL/GenBank/DDBJ databases">
        <authorList>
            <person name="Yu Y."/>
            <person name="Lee S."/>
            <person name="de Baynast K."/>
            <person name="Wissotski M."/>
            <person name="Liu L."/>
            <person name="Talag J."/>
            <person name="Goicoechea J."/>
            <person name="Angelova A."/>
            <person name="Jetty R."/>
            <person name="Kudrna D."/>
            <person name="Golser W."/>
            <person name="Rivera L."/>
            <person name="Zhang J."/>
            <person name="Wing R."/>
        </authorList>
    </citation>
    <scope>NUCLEOTIDE SEQUENCE</scope>
</reference>
<feature type="region of interest" description="Disordered" evidence="16">
    <location>
        <begin position="1"/>
        <end position="116"/>
    </location>
</feature>
<evidence type="ECO:0000313" key="20">
    <source>
        <dbReference type="Proteomes" id="UP000032180"/>
    </source>
</evidence>
<reference evidence="19 20" key="1">
    <citation type="submission" date="2012-08" db="EMBL/GenBank/DDBJ databases">
        <title>Oryza genome evolution.</title>
        <authorList>
            <person name="Wing R.A."/>
        </authorList>
    </citation>
    <scope>NUCLEOTIDE SEQUENCE</scope>
</reference>
<feature type="compositionally biased region" description="Polar residues" evidence="16">
    <location>
        <begin position="598"/>
        <end position="612"/>
    </location>
</feature>
<comment type="similarity">
    <text evidence="3 14 15">Belongs to the glycosyl hydrolase 9 (cellulase E) family.</text>
</comment>
<protein>
    <recommendedName>
        <fullName evidence="15">Endoglucanase</fullName>
        <ecNumber evidence="15">3.2.1.4</ecNumber>
    </recommendedName>
</protein>
<evidence type="ECO:0000259" key="18">
    <source>
        <dbReference type="Pfam" id="PF00759"/>
    </source>
</evidence>
<dbReference type="InterPro" id="IPR008928">
    <property type="entry name" value="6-hairpin_glycosidase_sf"/>
</dbReference>
<dbReference type="EnsemblPlants" id="LPERR09G13530.1">
    <property type="protein sequence ID" value="LPERR09G13530.1"/>
    <property type="gene ID" value="LPERR09G13530"/>
</dbReference>
<dbReference type="AlphaFoldDB" id="A0A0D9XG15"/>
<comment type="subcellular location">
    <subcellularLocation>
        <location evidence="2">Endoplasmic reticulum membrane</location>
        <topology evidence="2">Multi-pass membrane protein</topology>
    </subcellularLocation>
</comment>
<evidence type="ECO:0000256" key="13">
    <source>
        <dbReference type="ARBA" id="ARBA00023326"/>
    </source>
</evidence>
<dbReference type="GO" id="GO:0030245">
    <property type="term" value="P:cellulose catabolic process"/>
    <property type="evidence" value="ECO:0007669"/>
    <property type="project" value="UniProtKB-KW"/>
</dbReference>
<evidence type="ECO:0000256" key="4">
    <source>
        <dbReference type="ARBA" id="ARBA00022692"/>
    </source>
</evidence>
<keyword evidence="12 14" id="KW-0326">Glycosidase</keyword>
<dbReference type="InterPro" id="IPR012341">
    <property type="entry name" value="6hp_glycosidase-like_sf"/>
</dbReference>
<dbReference type="CDD" id="cd23995">
    <property type="entry name" value="Seipin_BSCL2_like"/>
    <property type="match status" value="1"/>
</dbReference>
<keyword evidence="9" id="KW-0443">Lipid metabolism</keyword>
<keyword evidence="10 17" id="KW-0472">Membrane</keyword>
<feature type="domain" description="Glycoside hydrolase family 9" evidence="18">
    <location>
        <begin position="715"/>
        <end position="1171"/>
    </location>
</feature>
<dbReference type="SUPFAM" id="SSF48208">
    <property type="entry name" value="Six-hairpin glycosidases"/>
    <property type="match status" value="1"/>
</dbReference>
<dbReference type="GO" id="GO:0006629">
    <property type="term" value="P:lipid metabolic process"/>
    <property type="evidence" value="ECO:0007669"/>
    <property type="project" value="UniProtKB-KW"/>
</dbReference>
<dbReference type="InterPro" id="IPR001701">
    <property type="entry name" value="Glyco_hydro_9"/>
</dbReference>
<dbReference type="Pfam" id="PF00759">
    <property type="entry name" value="Glyco_hydro_9"/>
    <property type="match status" value="1"/>
</dbReference>
<feature type="transmembrane region" description="Helical" evidence="17">
    <location>
        <begin position="138"/>
        <end position="159"/>
    </location>
</feature>
<feature type="compositionally biased region" description="Pro residues" evidence="16">
    <location>
        <begin position="32"/>
        <end position="42"/>
    </location>
</feature>
<feature type="compositionally biased region" description="Basic residues" evidence="16">
    <location>
        <begin position="48"/>
        <end position="58"/>
    </location>
</feature>
<keyword evidence="13 14" id="KW-0624">Polysaccharide degradation</keyword>
<evidence type="ECO:0000256" key="10">
    <source>
        <dbReference type="ARBA" id="ARBA00023136"/>
    </source>
</evidence>
<feature type="compositionally biased region" description="Low complexity" evidence="16">
    <location>
        <begin position="545"/>
        <end position="566"/>
    </location>
</feature>
<evidence type="ECO:0000256" key="17">
    <source>
        <dbReference type="SAM" id="Phobius"/>
    </source>
</evidence>
<dbReference type="GO" id="GO:0140042">
    <property type="term" value="P:lipid droplet formation"/>
    <property type="evidence" value="ECO:0007669"/>
    <property type="project" value="UniProtKB-ARBA"/>
</dbReference>
<dbReference type="Pfam" id="PF06775">
    <property type="entry name" value="Seipin"/>
    <property type="match status" value="1"/>
</dbReference>
<feature type="compositionally biased region" description="Basic and acidic residues" evidence="16">
    <location>
        <begin position="624"/>
        <end position="633"/>
    </location>
</feature>
<keyword evidence="11 14" id="KW-0119">Carbohydrate metabolism</keyword>
<evidence type="ECO:0000256" key="14">
    <source>
        <dbReference type="PROSITE-ProRule" id="PRU10059"/>
    </source>
</evidence>
<dbReference type="GO" id="GO:0008810">
    <property type="term" value="F:cellulase activity"/>
    <property type="evidence" value="ECO:0007669"/>
    <property type="project" value="UniProtKB-EC"/>
</dbReference>
<keyword evidence="7 17" id="KW-1133">Transmembrane helix</keyword>
<evidence type="ECO:0000313" key="19">
    <source>
        <dbReference type="EnsemblPlants" id="LPERR09G13530.1"/>
    </source>
</evidence>
<evidence type="ECO:0000256" key="11">
    <source>
        <dbReference type="ARBA" id="ARBA00023277"/>
    </source>
</evidence>
<keyword evidence="4 17" id="KW-0812">Transmembrane</keyword>
<dbReference type="eggNOG" id="KOG4200">
    <property type="taxonomic scope" value="Eukaryota"/>
</dbReference>
<feature type="compositionally biased region" description="Low complexity" evidence="16">
    <location>
        <begin position="1"/>
        <end position="22"/>
    </location>
</feature>
<dbReference type="PROSITE" id="PS00592">
    <property type="entry name" value="GH9_2"/>
    <property type="match status" value="1"/>
</dbReference>
<dbReference type="FunFam" id="1.50.10.10:FF:000020">
    <property type="entry name" value="Endoglucanase"/>
    <property type="match status" value="1"/>
</dbReference>
<evidence type="ECO:0000256" key="2">
    <source>
        <dbReference type="ARBA" id="ARBA00004477"/>
    </source>
</evidence>
<feature type="compositionally biased region" description="Acidic residues" evidence="16">
    <location>
        <begin position="97"/>
        <end position="114"/>
    </location>
</feature>
<evidence type="ECO:0000256" key="15">
    <source>
        <dbReference type="RuleBase" id="RU361166"/>
    </source>
</evidence>
<keyword evidence="8 15" id="KW-0136">Cellulose degradation</keyword>
<dbReference type="Gene3D" id="1.50.10.10">
    <property type="match status" value="1"/>
</dbReference>
<dbReference type="Gramene" id="LPERR09G13530.1">
    <property type="protein sequence ID" value="LPERR09G13530.1"/>
    <property type="gene ID" value="LPERR09G13530"/>
</dbReference>
<feature type="transmembrane region" description="Helical" evidence="17">
    <location>
        <begin position="667"/>
        <end position="687"/>
    </location>
</feature>
<feature type="region of interest" description="Disordered" evidence="16">
    <location>
        <begin position="537"/>
        <end position="653"/>
    </location>
</feature>
<comment type="catalytic activity">
    <reaction evidence="1 15">
        <text>Endohydrolysis of (1-&gt;4)-beta-D-glucosidic linkages in cellulose, lichenin and cereal beta-D-glucans.</text>
        <dbReference type="EC" id="3.2.1.4"/>
    </reaction>
</comment>
<keyword evidence="6" id="KW-0256">Endoplasmic reticulum</keyword>
<keyword evidence="20" id="KW-1185">Reference proteome</keyword>
<dbReference type="GO" id="GO:0005789">
    <property type="term" value="C:endoplasmic reticulum membrane"/>
    <property type="evidence" value="ECO:0007669"/>
    <property type="project" value="UniProtKB-SubCell"/>
</dbReference>
<reference evidence="19" key="3">
    <citation type="submission" date="2015-04" db="UniProtKB">
        <authorList>
            <consortium name="EnsemblPlants"/>
        </authorList>
    </citation>
    <scope>IDENTIFICATION</scope>
</reference>
<dbReference type="Proteomes" id="UP000032180">
    <property type="component" value="Chromosome 9"/>
</dbReference>
<organism evidence="19 20">
    <name type="scientific">Leersia perrieri</name>
    <dbReference type="NCBI Taxonomy" id="77586"/>
    <lineage>
        <taxon>Eukaryota</taxon>
        <taxon>Viridiplantae</taxon>
        <taxon>Streptophyta</taxon>
        <taxon>Embryophyta</taxon>
        <taxon>Tracheophyta</taxon>
        <taxon>Spermatophyta</taxon>
        <taxon>Magnoliopsida</taxon>
        <taxon>Liliopsida</taxon>
        <taxon>Poales</taxon>
        <taxon>Poaceae</taxon>
        <taxon>BOP clade</taxon>
        <taxon>Oryzoideae</taxon>
        <taxon>Oryzeae</taxon>
        <taxon>Oryzinae</taxon>
        <taxon>Leersia</taxon>
    </lineage>
</organism>
<evidence type="ECO:0000256" key="6">
    <source>
        <dbReference type="ARBA" id="ARBA00022824"/>
    </source>
</evidence>
<evidence type="ECO:0000256" key="5">
    <source>
        <dbReference type="ARBA" id="ARBA00022801"/>
    </source>
</evidence>
<feature type="active site" evidence="14">
    <location>
        <position position="1103"/>
    </location>
</feature>
<evidence type="ECO:0000256" key="9">
    <source>
        <dbReference type="ARBA" id="ARBA00023098"/>
    </source>
</evidence>
<name>A0A0D9XG15_9ORYZ</name>
<dbReference type="HOGENOM" id="CLU_007567_0_0_1"/>
<dbReference type="PANTHER" id="PTHR22298">
    <property type="entry name" value="ENDO-1,4-BETA-GLUCANASE"/>
    <property type="match status" value="1"/>
</dbReference>
<evidence type="ECO:0000256" key="1">
    <source>
        <dbReference type="ARBA" id="ARBA00000966"/>
    </source>
</evidence>
<keyword evidence="5 14" id="KW-0378">Hydrolase</keyword>
<dbReference type="STRING" id="77586.A0A0D9XG15"/>
<evidence type="ECO:0000256" key="7">
    <source>
        <dbReference type="ARBA" id="ARBA00022989"/>
    </source>
</evidence>
<dbReference type="InterPro" id="IPR009617">
    <property type="entry name" value="Seipin"/>
</dbReference>
<dbReference type="InterPro" id="IPR018221">
    <property type="entry name" value="Glyco_hydro_9_His_AS"/>
</dbReference>
<feature type="transmembrane region" description="Helical" evidence="17">
    <location>
        <begin position="218"/>
        <end position="242"/>
    </location>
</feature>
<accession>A0A0D9XG15</accession>